<evidence type="ECO:0000256" key="1">
    <source>
        <dbReference type="SAM" id="MobiDB-lite"/>
    </source>
</evidence>
<dbReference type="EMBL" id="QZBM01000467">
    <property type="protein sequence ID" value="THZ13745.1"/>
    <property type="molecule type" value="Genomic_DNA"/>
</dbReference>
<feature type="compositionally biased region" description="Polar residues" evidence="1">
    <location>
        <begin position="97"/>
        <end position="108"/>
    </location>
</feature>
<sequence length="401" mass="46306">MDMQFRSLAGKEDLEARSILLRLRLCYEVGERMIRQLLFGALVSASNRNDDKHSASSRYKLSSVSSERSHLDNLNPNPNRSTSTTSTQPSTTRHDTQVPTHSNMSLRPSQWKDRVKEPNEADRHEFGGTELNRDYTLVETDQTDEQGYDVIPNVETSIVEINPPRPPHALDYYAEDRSYLLQLAERMGFWLSDPVARLGGGKQRGPDKRDDKEKAAQQEVDDKAWVDNIKNDIQCLWNNMGIGQDLLGDELQVFREAFFSESRAKLEKVEKEDKGVSLDQFQQSVRTLLVLMDLKLSEEGLKILKEMATDKQVLKNEHSFSFEEQRAVGQLARKMMSSTSEERREAIRQEKLSDMSKIQREMFERKKLDPVKRHFNNLAVKKFAQDKKEAMEAKLKKSKMY</sequence>
<dbReference type="AlphaFoldDB" id="A0A4S9ST83"/>
<protein>
    <submittedName>
        <fullName evidence="2">Uncharacterized protein</fullName>
    </submittedName>
</protein>
<gene>
    <name evidence="2" type="ORF">D6C91_07682</name>
</gene>
<accession>A0A4S9ST83</accession>
<comment type="caution">
    <text evidence="2">The sequence shown here is derived from an EMBL/GenBank/DDBJ whole genome shotgun (WGS) entry which is preliminary data.</text>
</comment>
<feature type="region of interest" description="Disordered" evidence="1">
    <location>
        <begin position="47"/>
        <end position="135"/>
    </location>
</feature>
<feature type="compositionally biased region" description="Basic and acidic residues" evidence="1">
    <location>
        <begin position="110"/>
        <end position="133"/>
    </location>
</feature>
<proteinExistence type="predicted"/>
<evidence type="ECO:0000313" key="2">
    <source>
        <dbReference type="EMBL" id="THZ13745.1"/>
    </source>
</evidence>
<organism evidence="2 3">
    <name type="scientific">Aureobasidium pullulans</name>
    <name type="common">Black yeast</name>
    <name type="synonym">Pullularia pullulans</name>
    <dbReference type="NCBI Taxonomy" id="5580"/>
    <lineage>
        <taxon>Eukaryota</taxon>
        <taxon>Fungi</taxon>
        <taxon>Dikarya</taxon>
        <taxon>Ascomycota</taxon>
        <taxon>Pezizomycotina</taxon>
        <taxon>Dothideomycetes</taxon>
        <taxon>Dothideomycetidae</taxon>
        <taxon>Dothideales</taxon>
        <taxon>Saccotheciaceae</taxon>
        <taxon>Aureobasidium</taxon>
    </lineage>
</organism>
<reference evidence="2 3" key="1">
    <citation type="submission" date="2018-10" db="EMBL/GenBank/DDBJ databases">
        <title>Fifty Aureobasidium pullulans genomes reveal a recombining polyextremotolerant generalist.</title>
        <authorList>
            <person name="Gostincar C."/>
            <person name="Turk M."/>
            <person name="Zajc J."/>
            <person name="Gunde-Cimerman N."/>
        </authorList>
    </citation>
    <scope>NUCLEOTIDE SEQUENCE [LARGE SCALE GENOMIC DNA]</scope>
    <source>
        <strain evidence="2 3">EXF-3863</strain>
    </source>
</reference>
<evidence type="ECO:0000313" key="3">
    <source>
        <dbReference type="Proteomes" id="UP000308005"/>
    </source>
</evidence>
<name>A0A4S9ST83_AURPU</name>
<feature type="compositionally biased region" description="Low complexity" evidence="1">
    <location>
        <begin position="75"/>
        <end position="91"/>
    </location>
</feature>
<dbReference type="Proteomes" id="UP000308005">
    <property type="component" value="Unassembled WGS sequence"/>
</dbReference>
<feature type="compositionally biased region" description="Polar residues" evidence="1">
    <location>
        <begin position="56"/>
        <end position="66"/>
    </location>
</feature>